<name>A0AAV7NE15_PLEWA</name>
<organism evidence="2 3">
    <name type="scientific">Pleurodeles waltl</name>
    <name type="common">Iberian ribbed newt</name>
    <dbReference type="NCBI Taxonomy" id="8319"/>
    <lineage>
        <taxon>Eukaryota</taxon>
        <taxon>Metazoa</taxon>
        <taxon>Chordata</taxon>
        <taxon>Craniata</taxon>
        <taxon>Vertebrata</taxon>
        <taxon>Euteleostomi</taxon>
        <taxon>Amphibia</taxon>
        <taxon>Batrachia</taxon>
        <taxon>Caudata</taxon>
        <taxon>Salamandroidea</taxon>
        <taxon>Salamandridae</taxon>
        <taxon>Pleurodelinae</taxon>
        <taxon>Pleurodeles</taxon>
    </lineage>
</organism>
<evidence type="ECO:0000313" key="3">
    <source>
        <dbReference type="Proteomes" id="UP001066276"/>
    </source>
</evidence>
<feature type="compositionally biased region" description="Low complexity" evidence="1">
    <location>
        <begin position="50"/>
        <end position="70"/>
    </location>
</feature>
<evidence type="ECO:0000256" key="1">
    <source>
        <dbReference type="SAM" id="MobiDB-lite"/>
    </source>
</evidence>
<feature type="compositionally biased region" description="Pro residues" evidence="1">
    <location>
        <begin position="77"/>
        <end position="89"/>
    </location>
</feature>
<proteinExistence type="predicted"/>
<dbReference type="AlphaFoldDB" id="A0AAV7NE15"/>
<evidence type="ECO:0000313" key="2">
    <source>
        <dbReference type="EMBL" id="KAJ1113699.1"/>
    </source>
</evidence>
<reference evidence="2" key="1">
    <citation type="journal article" date="2022" name="bioRxiv">
        <title>Sequencing and chromosome-scale assembly of the giantPleurodeles waltlgenome.</title>
        <authorList>
            <person name="Brown T."/>
            <person name="Elewa A."/>
            <person name="Iarovenko S."/>
            <person name="Subramanian E."/>
            <person name="Araus A.J."/>
            <person name="Petzold A."/>
            <person name="Susuki M."/>
            <person name="Suzuki K.-i.T."/>
            <person name="Hayashi T."/>
            <person name="Toyoda A."/>
            <person name="Oliveira C."/>
            <person name="Osipova E."/>
            <person name="Leigh N.D."/>
            <person name="Simon A."/>
            <person name="Yun M.H."/>
        </authorList>
    </citation>
    <scope>NUCLEOTIDE SEQUENCE</scope>
    <source>
        <strain evidence="2">20211129_DDA</strain>
        <tissue evidence="2">Liver</tissue>
    </source>
</reference>
<comment type="caution">
    <text evidence="2">The sequence shown here is derived from an EMBL/GenBank/DDBJ whole genome shotgun (WGS) entry which is preliminary data.</text>
</comment>
<keyword evidence="3" id="KW-1185">Reference proteome</keyword>
<protein>
    <submittedName>
        <fullName evidence="2">Uncharacterized protein</fullName>
    </submittedName>
</protein>
<accession>A0AAV7NE15</accession>
<sequence>MPRAQLTAQGVGEPCRTRAASGVRRSTPPGRGSRESSLKVGEGPQSMPQAPSYAGEPAAAAAFPRVSGSARFHLPPCHSPRVPPPQQER</sequence>
<gene>
    <name evidence="2" type="ORF">NDU88_001941</name>
</gene>
<dbReference type="Proteomes" id="UP001066276">
    <property type="component" value="Chromosome 8"/>
</dbReference>
<dbReference type="EMBL" id="JANPWB010000012">
    <property type="protein sequence ID" value="KAJ1113699.1"/>
    <property type="molecule type" value="Genomic_DNA"/>
</dbReference>
<feature type="region of interest" description="Disordered" evidence="1">
    <location>
        <begin position="1"/>
        <end position="89"/>
    </location>
</feature>